<protein>
    <submittedName>
        <fullName evidence="1">Uncharacterized protein</fullName>
    </submittedName>
</protein>
<evidence type="ECO:0000313" key="2">
    <source>
        <dbReference type="Proteomes" id="UP001304243"/>
    </source>
</evidence>
<evidence type="ECO:0000313" key="1">
    <source>
        <dbReference type="EMBL" id="KAK4510841.1"/>
    </source>
</evidence>
<accession>A0AAN7D4T6</accession>
<comment type="caution">
    <text evidence="1">The sequence shown here is derived from an EMBL/GenBank/DDBJ whole genome shotgun (WGS) entry which is preliminary data.</text>
</comment>
<name>A0AAN7D4T6_9FUNG</name>
<dbReference type="Proteomes" id="UP001304243">
    <property type="component" value="Unassembled WGS sequence"/>
</dbReference>
<organism evidence="1 2">
    <name type="scientific">Mucor velutinosus</name>
    <dbReference type="NCBI Taxonomy" id="708070"/>
    <lineage>
        <taxon>Eukaryota</taxon>
        <taxon>Fungi</taxon>
        <taxon>Fungi incertae sedis</taxon>
        <taxon>Mucoromycota</taxon>
        <taxon>Mucoromycotina</taxon>
        <taxon>Mucoromycetes</taxon>
        <taxon>Mucorales</taxon>
        <taxon>Mucorineae</taxon>
        <taxon>Mucoraceae</taxon>
        <taxon>Mucor</taxon>
    </lineage>
</organism>
<gene>
    <name evidence="1" type="ORF">ATC70_005276</name>
</gene>
<dbReference type="GeneID" id="89948962"/>
<dbReference type="EMBL" id="JASEJX010000033">
    <property type="protein sequence ID" value="KAK4510841.1"/>
    <property type="molecule type" value="Genomic_DNA"/>
</dbReference>
<keyword evidence="2" id="KW-1185">Reference proteome</keyword>
<dbReference type="AlphaFoldDB" id="A0AAN7D4T6"/>
<sequence>MQTSTGDPINQHEFIDLMNGCPHLAEIVFTDVNPFYYIHSLCRQHNVKLPQLELIRIGSRSANHMLDHDYVNLACKYRATLNQLCVHVATSDIIHLDLSSTANYLRRFPRLKCLSLDTSCPIVFDADIRACPQLQVLCLRMHSSISFKVMSDEQNDTLTALNPASQLETLKVDDLLLSQQLYRYLKHRCTLLSHLVVNLSSDADFGPLIHTFGAFEDTQALTITNISFDNYTPQAN</sequence>
<proteinExistence type="predicted"/>
<reference evidence="1 2" key="1">
    <citation type="submission" date="2022-11" db="EMBL/GenBank/DDBJ databases">
        <title>Mucor velutinosus strain NIH1002 WGS.</title>
        <authorList>
            <person name="Subramanian P."/>
            <person name="Mullikin J.C."/>
            <person name="Segre J.A."/>
            <person name="Zelazny A.M."/>
        </authorList>
    </citation>
    <scope>NUCLEOTIDE SEQUENCE [LARGE SCALE GENOMIC DNA]</scope>
    <source>
        <strain evidence="1 2">NIH1002</strain>
    </source>
</reference>
<dbReference type="RefSeq" id="XP_064677507.1">
    <property type="nucleotide sequence ID" value="XM_064824571.1"/>
</dbReference>
<dbReference type="SUPFAM" id="SSF52047">
    <property type="entry name" value="RNI-like"/>
    <property type="match status" value="1"/>
</dbReference>